<keyword evidence="1" id="KW-1133">Transmembrane helix</keyword>
<keyword evidence="1" id="KW-0812">Transmembrane</keyword>
<feature type="transmembrane region" description="Helical" evidence="1">
    <location>
        <begin position="139"/>
        <end position="161"/>
    </location>
</feature>
<reference evidence="2 3" key="1">
    <citation type="submission" date="2014-12" db="EMBL/GenBank/DDBJ databases">
        <title>Draft genome sequence of Paenibacillus kamchatkensis strain B-2647.</title>
        <authorList>
            <person name="Karlyshev A.V."/>
            <person name="Kudryashova E.B."/>
        </authorList>
    </citation>
    <scope>NUCLEOTIDE SEQUENCE [LARGE SCALE GENOMIC DNA]</scope>
    <source>
        <strain evidence="2 3">VKM B-2647</strain>
    </source>
</reference>
<organism evidence="2 3">
    <name type="scientific">Gordoniibacillus kamchatkensis</name>
    <dbReference type="NCBI Taxonomy" id="1590651"/>
    <lineage>
        <taxon>Bacteria</taxon>
        <taxon>Bacillati</taxon>
        <taxon>Bacillota</taxon>
        <taxon>Bacilli</taxon>
        <taxon>Bacillales</taxon>
        <taxon>Paenibacillaceae</taxon>
        <taxon>Gordoniibacillus</taxon>
    </lineage>
</organism>
<dbReference type="PANTHER" id="PTHR36832">
    <property type="entry name" value="SLR1174 PROTEIN-RELATED"/>
    <property type="match status" value="1"/>
</dbReference>
<dbReference type="InterPro" id="IPR010390">
    <property type="entry name" value="ABC-2_transporter-like"/>
</dbReference>
<dbReference type="PANTHER" id="PTHR36832:SF2">
    <property type="entry name" value="INTEGRAL MEMBRANE PROTEIN"/>
    <property type="match status" value="1"/>
</dbReference>
<feature type="transmembrane region" description="Helical" evidence="1">
    <location>
        <begin position="21"/>
        <end position="44"/>
    </location>
</feature>
<dbReference type="Proteomes" id="UP000031967">
    <property type="component" value="Unassembled WGS sequence"/>
</dbReference>
<dbReference type="RefSeq" id="WP_041049454.1">
    <property type="nucleotide sequence ID" value="NZ_JXAK01000040.1"/>
</dbReference>
<dbReference type="Pfam" id="PF06182">
    <property type="entry name" value="ABC2_membrane_6"/>
    <property type="match status" value="1"/>
</dbReference>
<proteinExistence type="predicted"/>
<sequence length="258" mass="28900">MLFAVLARKSFKRNLQYRMAHLLQNIGSLVFGFVYASIWAGIGAASPLGSYGPQGMVAYVAFNQSVLHIVLFLTNGLGLEQSVRTGHISLELMRPTPLFYQTVSREVGNIAYQALYKSVPLFIFYFLFFRLPLPSHPAVYGWTALSLLCSAYLAICLQYLIGIAALWTTESRWLFWVNYACHLLLSGFFIPLEWLPGWLRHVSAATPYPFIQYHTTRLFMGLEGPQPIIGSALWGALLTALCLGATRLARRKLEIQGG</sequence>
<keyword evidence="1" id="KW-0472">Membrane</keyword>
<name>A0ABR5AEN4_9BACL</name>
<feature type="transmembrane region" description="Helical" evidence="1">
    <location>
        <begin position="114"/>
        <end position="133"/>
    </location>
</feature>
<comment type="caution">
    <text evidence="2">The sequence shown here is derived from an EMBL/GenBank/DDBJ whole genome shotgun (WGS) entry which is preliminary data.</text>
</comment>
<dbReference type="EMBL" id="JXAK01000040">
    <property type="protein sequence ID" value="KIL39278.1"/>
    <property type="molecule type" value="Genomic_DNA"/>
</dbReference>
<feature type="transmembrane region" description="Helical" evidence="1">
    <location>
        <begin position="56"/>
        <end position="74"/>
    </location>
</feature>
<evidence type="ECO:0008006" key="4">
    <source>
        <dbReference type="Google" id="ProtNLM"/>
    </source>
</evidence>
<protein>
    <recommendedName>
        <fullName evidence="4">ABC transporter permease</fullName>
    </recommendedName>
</protein>
<gene>
    <name evidence="2" type="ORF">SD70_20985</name>
</gene>
<accession>A0ABR5AEN4</accession>
<feature type="transmembrane region" description="Helical" evidence="1">
    <location>
        <begin position="173"/>
        <end position="192"/>
    </location>
</feature>
<feature type="transmembrane region" description="Helical" evidence="1">
    <location>
        <begin position="228"/>
        <end position="249"/>
    </location>
</feature>
<evidence type="ECO:0000256" key="1">
    <source>
        <dbReference type="SAM" id="Phobius"/>
    </source>
</evidence>
<evidence type="ECO:0000313" key="3">
    <source>
        <dbReference type="Proteomes" id="UP000031967"/>
    </source>
</evidence>
<keyword evidence="3" id="KW-1185">Reference proteome</keyword>
<evidence type="ECO:0000313" key="2">
    <source>
        <dbReference type="EMBL" id="KIL39278.1"/>
    </source>
</evidence>